<reference evidence="2 3" key="1">
    <citation type="journal article" date="2022" name="Allergy">
        <title>Genome assembly and annotation of Periplaneta americana reveal a comprehensive cockroach allergen profile.</title>
        <authorList>
            <person name="Wang L."/>
            <person name="Xiong Q."/>
            <person name="Saelim N."/>
            <person name="Wang L."/>
            <person name="Nong W."/>
            <person name="Wan A.T."/>
            <person name="Shi M."/>
            <person name="Liu X."/>
            <person name="Cao Q."/>
            <person name="Hui J.H.L."/>
            <person name="Sookrung N."/>
            <person name="Leung T.F."/>
            <person name="Tungtrongchitr A."/>
            <person name="Tsui S.K.W."/>
        </authorList>
    </citation>
    <scope>NUCLEOTIDE SEQUENCE [LARGE SCALE GENOMIC DNA]</scope>
    <source>
        <strain evidence="2">PWHHKU_190912</strain>
    </source>
</reference>
<evidence type="ECO:0000313" key="2">
    <source>
        <dbReference type="EMBL" id="KAJ4427809.1"/>
    </source>
</evidence>
<protein>
    <submittedName>
        <fullName evidence="2">Uncharacterized protein</fullName>
    </submittedName>
</protein>
<proteinExistence type="predicted"/>
<name>A0ABQ8S1D5_PERAM</name>
<feature type="region of interest" description="Disordered" evidence="1">
    <location>
        <begin position="264"/>
        <end position="283"/>
    </location>
</feature>
<accession>A0ABQ8S1D5</accession>
<dbReference type="Proteomes" id="UP001148838">
    <property type="component" value="Unassembled WGS sequence"/>
</dbReference>
<comment type="caution">
    <text evidence="2">The sequence shown here is derived from an EMBL/GenBank/DDBJ whole genome shotgun (WGS) entry which is preliminary data.</text>
</comment>
<evidence type="ECO:0000313" key="3">
    <source>
        <dbReference type="Proteomes" id="UP001148838"/>
    </source>
</evidence>
<gene>
    <name evidence="2" type="ORF">ANN_25466</name>
</gene>
<dbReference type="EMBL" id="JAJSOF020000038">
    <property type="protein sequence ID" value="KAJ4427809.1"/>
    <property type="molecule type" value="Genomic_DNA"/>
</dbReference>
<keyword evidence="3" id="KW-1185">Reference proteome</keyword>
<organism evidence="2 3">
    <name type="scientific">Periplaneta americana</name>
    <name type="common">American cockroach</name>
    <name type="synonym">Blatta americana</name>
    <dbReference type="NCBI Taxonomy" id="6978"/>
    <lineage>
        <taxon>Eukaryota</taxon>
        <taxon>Metazoa</taxon>
        <taxon>Ecdysozoa</taxon>
        <taxon>Arthropoda</taxon>
        <taxon>Hexapoda</taxon>
        <taxon>Insecta</taxon>
        <taxon>Pterygota</taxon>
        <taxon>Neoptera</taxon>
        <taxon>Polyneoptera</taxon>
        <taxon>Dictyoptera</taxon>
        <taxon>Blattodea</taxon>
        <taxon>Blattoidea</taxon>
        <taxon>Blattidae</taxon>
        <taxon>Blattinae</taxon>
        <taxon>Periplaneta</taxon>
    </lineage>
</organism>
<evidence type="ECO:0000256" key="1">
    <source>
        <dbReference type="SAM" id="MobiDB-lite"/>
    </source>
</evidence>
<sequence length="283" mass="31699">MVGENLGKNPTSYLRPSAIASSSDLIGCLRIEVTEGVRLFPTRLHHASVAQKAAHHARELENACEHVKREEDFYWERDGTIDKAVDRFVISLDSDSDNMKVEESATAYTNNFMEGFCLLPPSPTEDRLATEEVRAVEIKLDSLPGSEAQLLRDKFGKNSGYKKMCKVAQVLEDVPVETNHNLLSEELTGSRQIHVEAELSHLFRIPRIPSVSLHNFEGHQDCDNCAMLGRGDRMELSELFVQVRQKECRARAITTGYGENVTVLRDDTKSPHSHAPNREAAQA</sequence>